<dbReference type="InterPro" id="IPR022675">
    <property type="entry name" value="G6P_DH_C"/>
</dbReference>
<feature type="domain" description="Glucose-6-phosphate dehydrogenase C-terminal" evidence="9">
    <location>
        <begin position="192"/>
        <end position="484"/>
    </location>
</feature>
<keyword evidence="5 7" id="KW-0560">Oxidoreductase</keyword>
<gene>
    <name evidence="7" type="primary">zwf</name>
    <name evidence="10" type="ORF">SAMN05216431_10437</name>
</gene>
<dbReference type="PROSITE" id="PS00069">
    <property type="entry name" value="G6P_DEHYDROGENASE"/>
    <property type="match status" value="1"/>
</dbReference>
<dbReference type="PANTHER" id="PTHR23429">
    <property type="entry name" value="GLUCOSE-6-PHOSPHATE 1-DEHYDROGENASE G6PD"/>
    <property type="match status" value="1"/>
</dbReference>
<keyword evidence="3 7" id="KW-0313">Glucose metabolism</keyword>
<evidence type="ECO:0000256" key="1">
    <source>
        <dbReference type="ARBA" id="ARBA00004937"/>
    </source>
</evidence>
<feature type="binding site" evidence="7">
    <location>
        <position position="180"/>
    </location>
    <ligand>
        <name>substrate</name>
    </ligand>
</feature>
<dbReference type="NCBIfam" id="TIGR00871">
    <property type="entry name" value="zwf"/>
    <property type="match status" value="1"/>
</dbReference>
<dbReference type="PIRSF" id="PIRSF000110">
    <property type="entry name" value="G6PD"/>
    <property type="match status" value="1"/>
</dbReference>
<comment type="caution">
    <text evidence="7">Lacks conserved residue(s) required for the propagation of feature annotation.</text>
</comment>
<evidence type="ECO:0000259" key="9">
    <source>
        <dbReference type="Pfam" id="PF02781"/>
    </source>
</evidence>
<organism evidence="10 11">
    <name type="scientific">Ligilactobacillus ruminis</name>
    <dbReference type="NCBI Taxonomy" id="1623"/>
    <lineage>
        <taxon>Bacteria</taxon>
        <taxon>Bacillati</taxon>
        <taxon>Bacillota</taxon>
        <taxon>Bacilli</taxon>
        <taxon>Lactobacillales</taxon>
        <taxon>Lactobacillaceae</taxon>
        <taxon>Ligilactobacillus</taxon>
    </lineage>
</organism>
<feature type="binding site" evidence="7">
    <location>
        <position position="343"/>
    </location>
    <ligand>
        <name>substrate</name>
    </ligand>
</feature>
<dbReference type="EMBL" id="FOCC01000004">
    <property type="protein sequence ID" value="SEM54016.1"/>
    <property type="molecule type" value="Genomic_DNA"/>
</dbReference>
<dbReference type="InterPro" id="IPR036291">
    <property type="entry name" value="NAD(P)-bd_dom_sf"/>
</dbReference>
<feature type="binding site" evidence="7">
    <location>
        <position position="48"/>
    </location>
    <ligand>
        <name>NADP(+)</name>
        <dbReference type="ChEBI" id="CHEBI:58349"/>
    </ligand>
</feature>
<dbReference type="EC" id="1.1.1.49" evidence="7"/>
<dbReference type="InterPro" id="IPR022674">
    <property type="entry name" value="G6P_DH_NAD-bd"/>
</dbReference>
<dbReference type="Gene3D" id="3.30.360.10">
    <property type="entry name" value="Dihydrodipicolinate Reductase, domain 2"/>
    <property type="match status" value="1"/>
</dbReference>
<feature type="binding site" evidence="7">
    <location>
        <position position="150"/>
    </location>
    <ligand>
        <name>NADP(+)</name>
        <dbReference type="ChEBI" id="CHEBI:58349"/>
    </ligand>
</feature>
<feature type="active site" description="Proton acceptor" evidence="7">
    <location>
        <position position="242"/>
    </location>
</feature>
<sequence length="487" mass="55472">MKSIEQKALFIMFGGTGDLAQRKLYPALFNLYKRGYLKENFAVIGTARRPWTDDYYHEIIENAIDGLTDDTAQAKAFASHFYYQSHNVNDTSHYQTLKDLAEKLDAKYALEGNRIYYLAMSPRFFGTICDHLKSQGILTDHGYNRVIVEKPFGHDYASAKALNDEIAQTFPEHDVFRIDHYLGKEMVQNILSVRFANSMFNAMWNNRYISNIQITLSEALGVEERAGYYETAGALRDMVQNHILQIVTLLTMNAPVSYSAEDIAREKINALKSLKVYSPKEVKENFVRGQYGASKDQIAYRDEDQVAKDSLTETFVAGKLEVNNMDFAGVPIYIRTGKRMKTKATRIDVVFKQMPTVVFDDKLKHDVLTINIDPNPGISMQLNMKKPGQGFEIETANIGYQLTDEQKAGVPEAYERLILNALRGETLNFARWDELSYSWKFLDAIREAWDAENLSDDAFPNYVCGTMGPKAADKLLAKDGNHWEYEG</sequence>
<proteinExistence type="inferred from homology"/>
<feature type="binding site" evidence="7">
    <location>
        <position position="338"/>
    </location>
    <ligand>
        <name>substrate</name>
    </ligand>
</feature>
<comment type="function">
    <text evidence="7">Catalyzes the oxidation of glucose 6-phosphate to 6-phosphogluconolactone.</text>
</comment>
<dbReference type="PANTHER" id="PTHR23429:SF0">
    <property type="entry name" value="GLUCOSE-6-PHOSPHATE 1-DEHYDROGENASE"/>
    <property type="match status" value="1"/>
</dbReference>
<feature type="binding site" evidence="7">
    <location>
        <position position="218"/>
    </location>
    <ligand>
        <name>substrate</name>
    </ligand>
</feature>
<comment type="catalytic activity">
    <reaction evidence="7">
        <text>D-glucose 6-phosphate + NADP(+) = 6-phospho-D-glucono-1,5-lactone + NADPH + H(+)</text>
        <dbReference type="Rhea" id="RHEA:15841"/>
        <dbReference type="ChEBI" id="CHEBI:15378"/>
        <dbReference type="ChEBI" id="CHEBI:57783"/>
        <dbReference type="ChEBI" id="CHEBI:57955"/>
        <dbReference type="ChEBI" id="CHEBI:58349"/>
        <dbReference type="ChEBI" id="CHEBI:61548"/>
        <dbReference type="EC" id="1.1.1.49"/>
    </reaction>
</comment>
<dbReference type="Gene3D" id="3.40.50.720">
    <property type="entry name" value="NAD(P)-binding Rossmann-like Domain"/>
    <property type="match status" value="1"/>
</dbReference>
<evidence type="ECO:0000259" key="8">
    <source>
        <dbReference type="Pfam" id="PF00479"/>
    </source>
</evidence>
<evidence type="ECO:0000256" key="4">
    <source>
        <dbReference type="ARBA" id="ARBA00022857"/>
    </source>
</evidence>
<dbReference type="HAMAP" id="MF_00966">
    <property type="entry name" value="G6PD"/>
    <property type="match status" value="1"/>
</dbReference>
<dbReference type="PRINTS" id="PR00079">
    <property type="entry name" value="G6PDHDRGNASE"/>
</dbReference>
<evidence type="ECO:0000313" key="11">
    <source>
        <dbReference type="Proteomes" id="UP000182089"/>
    </source>
</evidence>
<dbReference type="SUPFAM" id="SSF51735">
    <property type="entry name" value="NAD(P)-binding Rossmann-fold domains"/>
    <property type="match status" value="1"/>
</dbReference>
<dbReference type="Pfam" id="PF02781">
    <property type="entry name" value="G6PD_C"/>
    <property type="match status" value="1"/>
</dbReference>
<protein>
    <recommendedName>
        <fullName evidence="7">Glucose-6-phosphate 1-dehydrogenase</fullName>
        <shortName evidence="7">G6PD</shortName>
        <ecNumber evidence="7">1.1.1.49</ecNumber>
    </recommendedName>
</protein>
<dbReference type="Pfam" id="PF00479">
    <property type="entry name" value="G6PD_N"/>
    <property type="match status" value="1"/>
</dbReference>
<keyword evidence="4 7" id="KW-0521">NADP</keyword>
<evidence type="ECO:0000256" key="2">
    <source>
        <dbReference type="ARBA" id="ARBA00009975"/>
    </source>
</evidence>
<reference evidence="10 11" key="1">
    <citation type="submission" date="2016-10" db="EMBL/GenBank/DDBJ databases">
        <authorList>
            <person name="Varghese N."/>
            <person name="Submissions S."/>
        </authorList>
    </citation>
    <scope>NUCLEOTIDE SEQUENCE [LARGE SCALE GENOMIC DNA]</scope>
    <source>
        <strain evidence="10 11">WC1T17</strain>
    </source>
</reference>
<dbReference type="SUPFAM" id="SSF55347">
    <property type="entry name" value="Glyceraldehyde-3-phosphate dehydrogenase-like, C-terminal domain"/>
    <property type="match status" value="1"/>
</dbReference>
<dbReference type="InterPro" id="IPR019796">
    <property type="entry name" value="G6P_DH_AS"/>
</dbReference>
<keyword evidence="6 7" id="KW-0119">Carbohydrate metabolism</keyword>
<comment type="similarity">
    <text evidence="2 7">Belongs to the glucose-6-phosphate dehydrogenase family.</text>
</comment>
<name>A0ABY1AAK2_9LACO</name>
<feature type="binding site" evidence="7">
    <location>
        <position position="184"/>
    </location>
    <ligand>
        <name>substrate</name>
    </ligand>
</feature>
<comment type="pathway">
    <text evidence="1 7">Carbohydrate degradation; pentose phosphate pathway; D-ribulose 5-phosphate from D-glucose 6-phosphate (oxidative stage): step 1/3.</text>
</comment>
<evidence type="ECO:0000256" key="5">
    <source>
        <dbReference type="ARBA" id="ARBA00023002"/>
    </source>
</evidence>
<feature type="binding site" evidence="7">
    <location>
        <position position="237"/>
    </location>
    <ligand>
        <name>substrate</name>
    </ligand>
</feature>
<feature type="domain" description="Glucose-6-phosphate dehydrogenase NAD-binding" evidence="8">
    <location>
        <begin position="11"/>
        <end position="189"/>
    </location>
</feature>
<dbReference type="Proteomes" id="UP000182089">
    <property type="component" value="Unassembled WGS sequence"/>
</dbReference>
<accession>A0ABY1AAK2</accession>
<comment type="caution">
    <text evidence="10">The sequence shown here is derived from an EMBL/GenBank/DDBJ whole genome shotgun (WGS) entry which is preliminary data.</text>
</comment>
<evidence type="ECO:0000256" key="6">
    <source>
        <dbReference type="ARBA" id="ARBA00023277"/>
    </source>
</evidence>
<evidence type="ECO:0000313" key="10">
    <source>
        <dbReference type="EMBL" id="SEM54016.1"/>
    </source>
</evidence>
<evidence type="ECO:0000256" key="7">
    <source>
        <dbReference type="HAMAP-Rule" id="MF_00966"/>
    </source>
</evidence>
<dbReference type="InterPro" id="IPR001282">
    <property type="entry name" value="G6P_DH"/>
</dbReference>
<evidence type="ECO:0000256" key="3">
    <source>
        <dbReference type="ARBA" id="ARBA00022526"/>
    </source>
</evidence>